<dbReference type="InterPro" id="IPR010290">
    <property type="entry name" value="TM_effector"/>
</dbReference>
<feature type="transmembrane region" description="Helical" evidence="7">
    <location>
        <begin position="87"/>
        <end position="116"/>
    </location>
</feature>
<dbReference type="PANTHER" id="PTHR23513:SF11">
    <property type="entry name" value="STAPHYLOFERRIN A TRANSPORTER"/>
    <property type="match status" value="1"/>
</dbReference>
<feature type="transmembrane region" description="Helical" evidence="7">
    <location>
        <begin position="316"/>
        <end position="338"/>
    </location>
</feature>
<feature type="transmembrane region" description="Helical" evidence="7">
    <location>
        <begin position="381"/>
        <end position="400"/>
    </location>
</feature>
<feature type="transmembrane region" description="Helical" evidence="7">
    <location>
        <begin position="42"/>
        <end position="66"/>
    </location>
</feature>
<keyword evidence="6 7" id="KW-0472">Membrane</keyword>
<dbReference type="InterPro" id="IPR036259">
    <property type="entry name" value="MFS_trans_sf"/>
</dbReference>
<feature type="transmembrane region" description="Helical" evidence="7">
    <location>
        <begin position="350"/>
        <end position="375"/>
    </location>
</feature>
<feature type="transmembrane region" description="Helical" evidence="7">
    <location>
        <begin position="157"/>
        <end position="184"/>
    </location>
</feature>
<feature type="transmembrane region" description="Helical" evidence="7">
    <location>
        <begin position="12"/>
        <end position="36"/>
    </location>
</feature>
<keyword evidence="5 7" id="KW-1133">Transmembrane helix</keyword>
<dbReference type="CDD" id="cd06173">
    <property type="entry name" value="MFS_MefA_like"/>
    <property type="match status" value="1"/>
</dbReference>
<feature type="transmembrane region" description="Helical" evidence="7">
    <location>
        <begin position="225"/>
        <end position="248"/>
    </location>
</feature>
<dbReference type="PRINTS" id="PR01988">
    <property type="entry name" value="EXPORTERBACE"/>
</dbReference>
<dbReference type="Pfam" id="PF05977">
    <property type="entry name" value="MFS_3"/>
    <property type="match status" value="1"/>
</dbReference>
<dbReference type="PANTHER" id="PTHR23513">
    <property type="entry name" value="INTEGRAL MEMBRANE EFFLUX PROTEIN-RELATED"/>
    <property type="match status" value="1"/>
</dbReference>
<gene>
    <name evidence="8" type="ORF">AVDCRST_MAG02-2621</name>
</gene>
<comment type="subcellular location">
    <subcellularLocation>
        <location evidence="1">Cell membrane</location>
        <topology evidence="1">Multi-pass membrane protein</topology>
    </subcellularLocation>
</comment>
<proteinExistence type="predicted"/>
<dbReference type="AlphaFoldDB" id="A0A6J4R338"/>
<dbReference type="InterPro" id="IPR022324">
    <property type="entry name" value="Bacilysin_exporter_BacE_put"/>
</dbReference>
<evidence type="ECO:0000313" key="8">
    <source>
        <dbReference type="EMBL" id="CAA9462724.1"/>
    </source>
</evidence>
<evidence type="ECO:0000256" key="1">
    <source>
        <dbReference type="ARBA" id="ARBA00004651"/>
    </source>
</evidence>
<keyword evidence="4 7" id="KW-0812">Transmembrane</keyword>
<evidence type="ECO:0000256" key="6">
    <source>
        <dbReference type="ARBA" id="ARBA00023136"/>
    </source>
</evidence>
<accession>A0A6J4R338</accession>
<dbReference type="Gene3D" id="1.20.1250.20">
    <property type="entry name" value="MFS general substrate transporter like domains"/>
    <property type="match status" value="1"/>
</dbReference>
<feature type="transmembrane region" description="Helical" evidence="7">
    <location>
        <begin position="292"/>
        <end position="310"/>
    </location>
</feature>
<organism evidence="8">
    <name type="scientific">uncultured Rubrobacteraceae bacterium</name>
    <dbReference type="NCBI Taxonomy" id="349277"/>
    <lineage>
        <taxon>Bacteria</taxon>
        <taxon>Bacillati</taxon>
        <taxon>Actinomycetota</taxon>
        <taxon>Rubrobacteria</taxon>
        <taxon>Rubrobacterales</taxon>
        <taxon>Rubrobacteraceae</taxon>
        <taxon>environmental samples</taxon>
    </lineage>
</organism>
<evidence type="ECO:0000256" key="4">
    <source>
        <dbReference type="ARBA" id="ARBA00022692"/>
    </source>
</evidence>
<keyword evidence="3" id="KW-1003">Cell membrane</keyword>
<evidence type="ECO:0000256" key="7">
    <source>
        <dbReference type="SAM" id="Phobius"/>
    </source>
</evidence>
<sequence>MLATLGQRDFGLLWFGGLISYTGNWATIAALPFFVFERTGSAFASGAVLTSMFAPLLFSSVAGVFVDRWDRKRTLAASNLVSAGAALSMLLAGSGGFLWVVYAAVFAISSAGLFAFSAENALLPGLVGRDRLMAANSLNSLNDNLARVAGPAIGGGLVAYAGLAGVVVFDALSFLIAAGLISLIRSDTRPGRGREGAGVAETQSPLLVVWRECLAGLRLVTGRRVISILFFVVAVAMLADSILSALLAPFVGDVLNAESSVFGLILTLRGVGGIAGGVVAGYASGWMRPERMLGWSLALIGLIMLVYVNVPLLPLVLAPAAAMGVVAVCWLASQQTILQTNVEDDYLGRAFGAFATANALTLLLGTLSAGALAALAGIVPLLNSSAILYPGAGLLALFLLTPGKGRKTAD</sequence>
<evidence type="ECO:0000256" key="5">
    <source>
        <dbReference type="ARBA" id="ARBA00022989"/>
    </source>
</evidence>
<dbReference type="SUPFAM" id="SSF103473">
    <property type="entry name" value="MFS general substrate transporter"/>
    <property type="match status" value="1"/>
</dbReference>
<protein>
    <submittedName>
        <fullName evidence="8">Uncharacterized MFS-type transporter</fullName>
    </submittedName>
</protein>
<reference evidence="8" key="1">
    <citation type="submission" date="2020-02" db="EMBL/GenBank/DDBJ databases">
        <authorList>
            <person name="Meier V. D."/>
        </authorList>
    </citation>
    <scope>NUCLEOTIDE SEQUENCE</scope>
    <source>
        <strain evidence="8">AVDCRST_MAG02</strain>
    </source>
</reference>
<feature type="transmembrane region" description="Helical" evidence="7">
    <location>
        <begin position="260"/>
        <end position="280"/>
    </location>
</feature>
<name>A0A6J4R338_9ACTN</name>
<keyword evidence="2" id="KW-0813">Transport</keyword>
<evidence type="ECO:0000256" key="2">
    <source>
        <dbReference type="ARBA" id="ARBA00022448"/>
    </source>
</evidence>
<dbReference type="EMBL" id="CADCVH010000084">
    <property type="protein sequence ID" value="CAA9462724.1"/>
    <property type="molecule type" value="Genomic_DNA"/>
</dbReference>
<dbReference type="GO" id="GO:0005886">
    <property type="term" value="C:plasma membrane"/>
    <property type="evidence" value="ECO:0007669"/>
    <property type="project" value="UniProtKB-SubCell"/>
</dbReference>
<evidence type="ECO:0000256" key="3">
    <source>
        <dbReference type="ARBA" id="ARBA00022475"/>
    </source>
</evidence>